<gene>
    <name evidence="5" type="ORF">PPRIM_AZ9-3.1.T0310144</name>
</gene>
<feature type="repeat" description="Pumilio" evidence="2">
    <location>
        <begin position="284"/>
        <end position="323"/>
    </location>
</feature>
<dbReference type="Pfam" id="PF00806">
    <property type="entry name" value="PUF"/>
    <property type="match status" value="6"/>
</dbReference>
<evidence type="ECO:0000256" key="2">
    <source>
        <dbReference type="PROSITE-ProRule" id="PRU00317"/>
    </source>
</evidence>
<evidence type="ECO:0000256" key="1">
    <source>
        <dbReference type="ARBA" id="ARBA00022737"/>
    </source>
</evidence>
<dbReference type="OMA" id="TQMPQLY"/>
<feature type="region of interest" description="Disordered" evidence="3">
    <location>
        <begin position="1"/>
        <end position="31"/>
    </location>
</feature>
<organism evidence="5 6">
    <name type="scientific">Paramecium primaurelia</name>
    <dbReference type="NCBI Taxonomy" id="5886"/>
    <lineage>
        <taxon>Eukaryota</taxon>
        <taxon>Sar</taxon>
        <taxon>Alveolata</taxon>
        <taxon>Ciliophora</taxon>
        <taxon>Intramacronucleata</taxon>
        <taxon>Oligohymenophorea</taxon>
        <taxon>Peniculida</taxon>
        <taxon>Parameciidae</taxon>
        <taxon>Paramecium</taxon>
    </lineage>
</organism>
<evidence type="ECO:0000259" key="4">
    <source>
        <dbReference type="PROSITE" id="PS50303"/>
    </source>
</evidence>
<dbReference type="PROSITE" id="PS50302">
    <property type="entry name" value="PUM"/>
    <property type="match status" value="3"/>
</dbReference>
<comment type="caution">
    <text evidence="5">The sequence shown here is derived from an EMBL/GenBank/DDBJ whole genome shotgun (WGS) entry which is preliminary data.</text>
</comment>
<dbReference type="PANTHER" id="PTHR12537">
    <property type="entry name" value="RNA BINDING PROTEIN PUMILIO-RELATED"/>
    <property type="match status" value="1"/>
</dbReference>
<dbReference type="GO" id="GO:0010608">
    <property type="term" value="P:post-transcriptional regulation of gene expression"/>
    <property type="evidence" value="ECO:0007669"/>
    <property type="project" value="TreeGrafter"/>
</dbReference>
<protein>
    <recommendedName>
        <fullName evidence="4">PUM-HD domain-containing protein</fullName>
    </recommendedName>
</protein>
<evidence type="ECO:0000313" key="6">
    <source>
        <dbReference type="Proteomes" id="UP000688137"/>
    </source>
</evidence>
<evidence type="ECO:0000313" key="5">
    <source>
        <dbReference type="EMBL" id="CAD8061111.1"/>
    </source>
</evidence>
<accession>A0A8S1L259</accession>
<feature type="domain" description="PUM-HD" evidence="4">
    <location>
        <begin position="57"/>
        <end position="426"/>
    </location>
</feature>
<dbReference type="InterPro" id="IPR033133">
    <property type="entry name" value="PUM-HD"/>
</dbReference>
<dbReference type="SMART" id="SM00025">
    <property type="entry name" value="Pumilio"/>
    <property type="match status" value="7"/>
</dbReference>
<feature type="repeat" description="Pumilio" evidence="2">
    <location>
        <begin position="364"/>
        <end position="400"/>
    </location>
</feature>
<keyword evidence="6" id="KW-1185">Reference proteome</keyword>
<evidence type="ECO:0000256" key="3">
    <source>
        <dbReference type="SAM" id="MobiDB-lite"/>
    </source>
</evidence>
<reference evidence="5" key="1">
    <citation type="submission" date="2021-01" db="EMBL/GenBank/DDBJ databases">
        <authorList>
            <consortium name="Genoscope - CEA"/>
            <person name="William W."/>
        </authorList>
    </citation>
    <scope>NUCLEOTIDE SEQUENCE</scope>
</reference>
<dbReference type="Proteomes" id="UP000688137">
    <property type="component" value="Unassembled WGS sequence"/>
</dbReference>
<dbReference type="AlphaFoldDB" id="A0A8S1L259"/>
<name>A0A8S1L259_PARPR</name>
<dbReference type="EMBL" id="CAJJDM010000030">
    <property type="protein sequence ID" value="CAD8061111.1"/>
    <property type="molecule type" value="Genomic_DNA"/>
</dbReference>
<feature type="repeat" description="Pumilio" evidence="2">
    <location>
        <begin position="121"/>
        <end position="156"/>
    </location>
</feature>
<dbReference type="PROSITE" id="PS50303">
    <property type="entry name" value="PUM_HD"/>
    <property type="match status" value="1"/>
</dbReference>
<dbReference type="GO" id="GO:0005737">
    <property type="term" value="C:cytoplasm"/>
    <property type="evidence" value="ECO:0007669"/>
    <property type="project" value="TreeGrafter"/>
</dbReference>
<feature type="compositionally biased region" description="Polar residues" evidence="3">
    <location>
        <begin position="21"/>
        <end position="31"/>
    </location>
</feature>
<dbReference type="InterPro" id="IPR001313">
    <property type="entry name" value="Pumilio_RNA-bd_rpt"/>
</dbReference>
<keyword evidence="1" id="KW-0677">Repeat</keyword>
<sequence length="574" mass="68240">MANPHIPVEFNKDDDELKCHPSQSGSTATPTLFENTNNSKAFCAQFFEDQLHQDDDEFDELNQQLNQVLLSDSFKPSLTQAFTADMSSYLSHEKLTKNSRKMQLEYQNANLKEKEFVFNTYIKNDIENFSLDKYRHYILEKIIEVGPPSHKNIILDRIYKQIHKLIKDLYACKVMQKGLEVMTFNPQDSPEQLENYLSFIHQDNAQMKKIYIDKIANQIIQKSLEILEGSNLLKLLQILQKYILNNNKEKFELSTDQYGCLIVNKIIDIYPKQFELQTKQICNDIIVRAIENCSCLTRRQYANYIIQQILEKGQEVHKRLLMDQYLIKDFISMSLDKYGSNVAEKAIIYAGPQWRLKLWEEEVSISESSFKKLINDQYANYPIQRLFEYLEQQQRNEFIALLHKLHGNNQLNNHGQIVMKFAQANYSVKRYTQKIVQSELNKHNKNQDKCNNNYNKVQKQQLNQQISQLQMQQQQQLLYQQQCQQQMQQIILQQSQFKQFDQQQYQASVMQQMLMFQQQQQQLLTQMPQLYNQDMNYIPYPIMTQDQQMMMLRWIQSQQQLCNSNIKFQNGQQK</sequence>
<dbReference type="PANTHER" id="PTHR12537:SF12">
    <property type="entry name" value="MATERNAL PROTEIN PUMILIO"/>
    <property type="match status" value="1"/>
</dbReference>
<proteinExistence type="predicted"/>
<dbReference type="GO" id="GO:0003729">
    <property type="term" value="F:mRNA binding"/>
    <property type="evidence" value="ECO:0007669"/>
    <property type="project" value="TreeGrafter"/>
</dbReference>